<feature type="active site" description="N6-AMP-lysine intermediate" evidence="14">
    <location>
        <position position="119"/>
    </location>
</feature>
<dbReference type="PANTHER" id="PTHR23389">
    <property type="entry name" value="CHROMOSOME TRANSMISSION FIDELITY FACTOR 18"/>
    <property type="match status" value="1"/>
</dbReference>
<evidence type="ECO:0000256" key="5">
    <source>
        <dbReference type="ARBA" id="ARBA00022705"/>
    </source>
</evidence>
<accession>A0A840DLG1</accession>
<dbReference type="InterPro" id="IPR004150">
    <property type="entry name" value="NAD_DNA_ligase_OB"/>
</dbReference>
<evidence type="ECO:0000256" key="2">
    <source>
        <dbReference type="ARBA" id="ARBA00012722"/>
    </source>
</evidence>
<evidence type="ECO:0000256" key="15">
    <source>
        <dbReference type="RuleBase" id="RU000618"/>
    </source>
</evidence>
<dbReference type="InterPro" id="IPR012340">
    <property type="entry name" value="NA-bd_OB-fold"/>
</dbReference>
<feature type="domain" description="BRCT" evidence="17">
    <location>
        <begin position="706"/>
        <end position="774"/>
    </location>
</feature>
<keyword evidence="8 14" id="KW-0862">Zinc</keyword>
<evidence type="ECO:0000256" key="10">
    <source>
        <dbReference type="ARBA" id="ARBA00023027"/>
    </source>
</evidence>
<keyword evidence="6 14" id="KW-0479">Metal-binding</keyword>
<comment type="catalytic activity">
    <reaction evidence="12 14 15">
        <text>NAD(+) + (deoxyribonucleotide)n-3'-hydroxyl + 5'-phospho-(deoxyribonucleotide)m = (deoxyribonucleotide)n+m + AMP + beta-nicotinamide D-nucleotide.</text>
        <dbReference type="EC" id="6.5.1.2"/>
    </reaction>
</comment>
<dbReference type="SUPFAM" id="SSF50249">
    <property type="entry name" value="Nucleic acid-binding proteins"/>
    <property type="match status" value="1"/>
</dbReference>
<dbReference type="InterPro" id="IPR003583">
    <property type="entry name" value="Hlx-hairpin-Hlx_DNA-bd_motif"/>
</dbReference>
<dbReference type="Pfam" id="PF03119">
    <property type="entry name" value="DNA_ligase_ZBD"/>
    <property type="match status" value="1"/>
</dbReference>
<dbReference type="SMART" id="SM00278">
    <property type="entry name" value="HhH1"/>
    <property type="match status" value="2"/>
</dbReference>
<dbReference type="Gene3D" id="1.10.287.610">
    <property type="entry name" value="Helix hairpin bin"/>
    <property type="match status" value="1"/>
</dbReference>
<dbReference type="InterPro" id="IPR041663">
    <property type="entry name" value="DisA/LigA_HHH"/>
</dbReference>
<dbReference type="AlphaFoldDB" id="A0A840DLG1"/>
<comment type="caution">
    <text evidence="18">The sequence shown here is derived from an EMBL/GenBank/DDBJ whole genome shotgun (WGS) entry which is preliminary data.</text>
</comment>
<keyword evidence="19" id="KW-1185">Reference proteome</keyword>
<feature type="binding site" evidence="14">
    <location>
        <begin position="87"/>
        <end position="88"/>
    </location>
    <ligand>
        <name>NAD(+)</name>
        <dbReference type="ChEBI" id="CHEBI:57540"/>
    </ligand>
</feature>
<dbReference type="InterPro" id="IPR033136">
    <property type="entry name" value="DNA_ligase_CS"/>
</dbReference>
<dbReference type="InterPro" id="IPR010994">
    <property type="entry name" value="RuvA_2-like"/>
</dbReference>
<comment type="similarity">
    <text evidence="13 14">Belongs to the NAD-dependent DNA ligase family. LigA subfamily.</text>
</comment>
<evidence type="ECO:0000256" key="7">
    <source>
        <dbReference type="ARBA" id="ARBA00022763"/>
    </source>
</evidence>
<dbReference type="PROSITE" id="PS50172">
    <property type="entry name" value="BRCT"/>
    <property type="match status" value="1"/>
</dbReference>
<evidence type="ECO:0000256" key="3">
    <source>
        <dbReference type="ARBA" id="ARBA00013308"/>
    </source>
</evidence>
<dbReference type="InterPro" id="IPR036420">
    <property type="entry name" value="BRCT_dom_sf"/>
</dbReference>
<dbReference type="PROSITE" id="PS01055">
    <property type="entry name" value="DNA_LIGASE_N1"/>
    <property type="match status" value="1"/>
</dbReference>
<dbReference type="InterPro" id="IPR001679">
    <property type="entry name" value="DNA_ligase"/>
</dbReference>
<dbReference type="GO" id="GO:0003911">
    <property type="term" value="F:DNA ligase (NAD+) activity"/>
    <property type="evidence" value="ECO:0007669"/>
    <property type="project" value="UniProtKB-UniRule"/>
</dbReference>
<evidence type="ECO:0000256" key="12">
    <source>
        <dbReference type="ARBA" id="ARBA00034005"/>
    </source>
</evidence>
<evidence type="ECO:0000256" key="14">
    <source>
        <dbReference type="HAMAP-Rule" id="MF_01588"/>
    </source>
</evidence>
<dbReference type="GO" id="GO:0006281">
    <property type="term" value="P:DNA repair"/>
    <property type="evidence" value="ECO:0007669"/>
    <property type="project" value="UniProtKB-KW"/>
</dbReference>
<keyword evidence="16" id="KW-0175">Coiled coil</keyword>
<dbReference type="Gene3D" id="3.40.50.10190">
    <property type="entry name" value="BRCT domain"/>
    <property type="match status" value="1"/>
</dbReference>
<dbReference type="NCBIfam" id="TIGR00575">
    <property type="entry name" value="dnlj"/>
    <property type="match status" value="1"/>
</dbReference>
<keyword evidence="5 14" id="KW-0235">DNA replication</keyword>
<dbReference type="EC" id="6.5.1.2" evidence="2 14"/>
<dbReference type="GO" id="GO:0006260">
    <property type="term" value="P:DNA replication"/>
    <property type="evidence" value="ECO:0007669"/>
    <property type="project" value="UniProtKB-KW"/>
</dbReference>
<proteinExistence type="inferred from homology"/>
<feature type="coiled-coil region" evidence="16">
    <location>
        <begin position="7"/>
        <end position="54"/>
    </location>
</feature>
<keyword evidence="14" id="KW-0464">Manganese</keyword>
<dbReference type="HAMAP" id="MF_01588">
    <property type="entry name" value="DNA_ligase_A"/>
    <property type="match status" value="1"/>
</dbReference>
<evidence type="ECO:0000256" key="13">
    <source>
        <dbReference type="ARBA" id="ARBA00060881"/>
    </source>
</evidence>
<evidence type="ECO:0000256" key="8">
    <source>
        <dbReference type="ARBA" id="ARBA00022833"/>
    </source>
</evidence>
<keyword evidence="10 14" id="KW-0520">NAD</keyword>
<dbReference type="Pfam" id="PF03120">
    <property type="entry name" value="OB_DNA_ligase"/>
    <property type="match status" value="1"/>
</dbReference>
<sequence length="791" mass="85734">MEQTPEFLAAKERVAQLTQQLDSARTAYYTDGSSELADAQYDDLLAELAALERSWPELAGQDSPTRAVGAPVASGFAPHQHLQRMYSLDNVFSEEELAGWLEKTAAAVGQPVTWLTELKIDGLAISLTYQNGELVTAATRGDGVVGEDITANAKLIPAIPQRLDGLDVPQTVEVRGEVFYETAAFAKIQARQRELQAEYEANWQPGRGAQQRPPVKYPEFANARNTAAGAIRQLSRGKNEQELLLMRERLGQLSLYLHGIGAWDGGELRSQAETYRLLAGWGLPVSPHNKLCEKSAEVLEFIASYAARRHSIEHEIDGVVVKVDALQQQRYLGATSRAPRWATAFKYPPEEVHTKLLDIRCGVGRTGRVTPYAVMEPVHVAGSTVRSATLHNQDVVRAKGVRLGDIVVLRKAGDVIPEILGAVESARTGAERIWEMPKNCPKCDTPLVQMKDGDVDLRCPNARGCPAQLAGRIEYLGSRKVLDIEALGEVAARALAEPYAADNPSQRAEPPLRSEAELFDLRLEDLVPLAAYKLDSDSGQPYEPKDPETGMVRPEAELRELLTAPFQRLEKRYPPGAEELTPAERRRAKITKNHVVAVPSKTAEKLLEQLEKAKTSELWRLLAALSIRHVGPVVARDLAAWFGSFEALFNASAEELAAVPGIAAETAQAIINWYQQQENRDIITRWEAAGVRLYTPGHPGPGAAAAAEGPLTGLTVVATGSLEGYSREEAKAVILAAGGKAAGSVSKNTDYVAAGPGAGSKLAKAEELGIPVLDAAQFKVLVTMGPAALEL</sequence>
<evidence type="ECO:0000259" key="17">
    <source>
        <dbReference type="PROSITE" id="PS50172"/>
    </source>
</evidence>
<dbReference type="Proteomes" id="UP000571183">
    <property type="component" value="Unassembled WGS sequence"/>
</dbReference>
<dbReference type="GO" id="GO:0003677">
    <property type="term" value="F:DNA binding"/>
    <property type="evidence" value="ECO:0007669"/>
    <property type="project" value="InterPro"/>
</dbReference>
<protein>
    <recommendedName>
        <fullName evidence="3 14">DNA ligase</fullName>
        <ecNumber evidence="2 14">6.5.1.2</ecNumber>
    </recommendedName>
    <alternativeName>
        <fullName evidence="14">Polydeoxyribonucleotide synthase [NAD(+)]</fullName>
    </alternativeName>
</protein>
<dbReference type="SMART" id="SM00532">
    <property type="entry name" value="LIGANc"/>
    <property type="match status" value="1"/>
</dbReference>
<evidence type="ECO:0000256" key="4">
    <source>
        <dbReference type="ARBA" id="ARBA00022598"/>
    </source>
</evidence>
<evidence type="ECO:0000256" key="16">
    <source>
        <dbReference type="SAM" id="Coils"/>
    </source>
</evidence>
<dbReference type="RefSeq" id="WP_183304098.1">
    <property type="nucleotide sequence ID" value="NZ_JACIFD010000001.1"/>
</dbReference>
<dbReference type="Pfam" id="PF01653">
    <property type="entry name" value="DNA_ligase_aden"/>
    <property type="match status" value="1"/>
</dbReference>
<dbReference type="FunFam" id="1.10.150.20:FF:000006">
    <property type="entry name" value="DNA ligase"/>
    <property type="match status" value="1"/>
</dbReference>
<keyword evidence="9 14" id="KW-0460">Magnesium</keyword>
<dbReference type="FunFam" id="2.40.50.140:FF:000012">
    <property type="entry name" value="DNA ligase"/>
    <property type="match status" value="1"/>
</dbReference>
<dbReference type="InterPro" id="IPR001357">
    <property type="entry name" value="BRCT_dom"/>
</dbReference>
<evidence type="ECO:0000256" key="6">
    <source>
        <dbReference type="ARBA" id="ARBA00022723"/>
    </source>
</evidence>
<dbReference type="InterPro" id="IPR013839">
    <property type="entry name" value="DNAligase_adenylation"/>
</dbReference>
<dbReference type="PIRSF" id="PIRSF001604">
    <property type="entry name" value="LigA"/>
    <property type="match status" value="1"/>
</dbReference>
<dbReference type="InterPro" id="IPR018239">
    <property type="entry name" value="DNA_ligase_AS"/>
</dbReference>
<dbReference type="Gene3D" id="3.30.470.30">
    <property type="entry name" value="DNA ligase/mRNA capping enzyme"/>
    <property type="match status" value="1"/>
</dbReference>
<dbReference type="SMART" id="SM00292">
    <property type="entry name" value="BRCT"/>
    <property type="match status" value="1"/>
</dbReference>
<evidence type="ECO:0000256" key="9">
    <source>
        <dbReference type="ARBA" id="ARBA00022842"/>
    </source>
</evidence>
<feature type="binding site" evidence="14">
    <location>
        <position position="117"/>
    </location>
    <ligand>
        <name>NAD(+)</name>
        <dbReference type="ChEBI" id="CHEBI:57540"/>
    </ligand>
</feature>
<comment type="cofactor">
    <cofactor evidence="14">
        <name>Mg(2+)</name>
        <dbReference type="ChEBI" id="CHEBI:18420"/>
    </cofactor>
    <cofactor evidence="14">
        <name>Mn(2+)</name>
        <dbReference type="ChEBI" id="CHEBI:29035"/>
    </cofactor>
</comment>
<dbReference type="InterPro" id="IPR004149">
    <property type="entry name" value="Znf_DNAligase_C4"/>
</dbReference>
<dbReference type="GO" id="GO:0046872">
    <property type="term" value="F:metal ion binding"/>
    <property type="evidence" value="ECO:0007669"/>
    <property type="project" value="UniProtKB-KW"/>
</dbReference>
<dbReference type="Gene3D" id="2.40.50.140">
    <property type="entry name" value="Nucleic acid-binding proteins"/>
    <property type="match status" value="1"/>
</dbReference>
<name>A0A840DLG1_9MICO</name>
<dbReference type="PROSITE" id="PS01056">
    <property type="entry name" value="DNA_LIGASE_N2"/>
    <property type="match status" value="1"/>
</dbReference>
<feature type="binding site" evidence="14">
    <location>
        <position position="322"/>
    </location>
    <ligand>
        <name>NAD(+)</name>
        <dbReference type="ChEBI" id="CHEBI:57540"/>
    </ligand>
</feature>
<keyword evidence="7 14" id="KW-0227">DNA damage</keyword>
<organism evidence="18 19">
    <name type="scientific">Canibacter oris</name>
    <dbReference type="NCBI Taxonomy" id="1365628"/>
    <lineage>
        <taxon>Bacteria</taxon>
        <taxon>Bacillati</taxon>
        <taxon>Actinomycetota</taxon>
        <taxon>Actinomycetes</taxon>
        <taxon>Micrococcales</taxon>
        <taxon>Microbacteriaceae</taxon>
        <taxon>Canibacter</taxon>
    </lineage>
</organism>
<gene>
    <name evidence="14" type="primary">ligA</name>
    <name evidence="18" type="ORF">F5897_000093</name>
</gene>
<evidence type="ECO:0000256" key="1">
    <source>
        <dbReference type="ARBA" id="ARBA00004067"/>
    </source>
</evidence>
<comment type="function">
    <text evidence="1 14">DNA ligase that catalyzes the formation of phosphodiester linkages between 5'-phosphoryl and 3'-hydroxyl groups in double-stranded DNA using NAD as a coenzyme and as the energy source for the reaction. It is essential for DNA replication and repair of damaged DNA.</text>
</comment>
<feature type="binding site" evidence="14">
    <location>
        <position position="443"/>
    </location>
    <ligand>
        <name>Zn(2+)</name>
        <dbReference type="ChEBI" id="CHEBI:29105"/>
    </ligand>
</feature>
<dbReference type="SUPFAM" id="SSF47781">
    <property type="entry name" value="RuvA domain 2-like"/>
    <property type="match status" value="1"/>
</dbReference>
<dbReference type="Gene3D" id="1.10.150.20">
    <property type="entry name" value="5' to 3' exonuclease, C-terminal subdomain"/>
    <property type="match status" value="2"/>
</dbReference>
<dbReference type="GO" id="GO:0005829">
    <property type="term" value="C:cytosol"/>
    <property type="evidence" value="ECO:0007669"/>
    <property type="project" value="TreeGrafter"/>
</dbReference>
<feature type="binding site" evidence="14">
    <location>
        <begin position="38"/>
        <end position="42"/>
    </location>
    <ligand>
        <name>NAD(+)</name>
        <dbReference type="ChEBI" id="CHEBI:57540"/>
    </ligand>
</feature>
<keyword evidence="11 14" id="KW-0234">DNA repair</keyword>
<evidence type="ECO:0000313" key="18">
    <source>
        <dbReference type="EMBL" id="MBB4070817.1"/>
    </source>
</evidence>
<dbReference type="CDD" id="cd00114">
    <property type="entry name" value="LIGANc"/>
    <property type="match status" value="1"/>
</dbReference>
<dbReference type="SUPFAM" id="SSF52113">
    <property type="entry name" value="BRCT domain"/>
    <property type="match status" value="1"/>
</dbReference>
<dbReference type="PANTHER" id="PTHR23389:SF9">
    <property type="entry name" value="DNA LIGASE"/>
    <property type="match status" value="1"/>
</dbReference>
<dbReference type="InterPro" id="IPR013840">
    <property type="entry name" value="DNAligase_N"/>
</dbReference>
<dbReference type="Pfam" id="PF12826">
    <property type="entry name" value="HHH_2"/>
    <property type="match status" value="1"/>
</dbReference>
<evidence type="ECO:0000256" key="11">
    <source>
        <dbReference type="ARBA" id="ARBA00023204"/>
    </source>
</evidence>
<feature type="binding site" evidence="14">
    <location>
        <position position="140"/>
    </location>
    <ligand>
        <name>NAD(+)</name>
        <dbReference type="ChEBI" id="CHEBI:57540"/>
    </ligand>
</feature>
<feature type="binding site" evidence="14">
    <location>
        <position position="177"/>
    </location>
    <ligand>
        <name>NAD(+)</name>
        <dbReference type="ChEBI" id="CHEBI:57540"/>
    </ligand>
</feature>
<keyword evidence="4 14" id="KW-0436">Ligase</keyword>
<evidence type="ECO:0000313" key="19">
    <source>
        <dbReference type="Proteomes" id="UP000571183"/>
    </source>
</evidence>
<reference evidence="18" key="1">
    <citation type="submission" date="2020-08" db="EMBL/GenBank/DDBJ databases">
        <title>Sequencing the genomes of 1000 actinobacteria strains.</title>
        <authorList>
            <person name="Klenk H.-P."/>
        </authorList>
    </citation>
    <scope>NUCLEOTIDE SEQUENCE [LARGE SCALE GENOMIC DNA]</scope>
    <source>
        <strain evidence="18">DSM 27064</strain>
    </source>
</reference>
<feature type="binding site" evidence="14">
    <location>
        <position position="459"/>
    </location>
    <ligand>
        <name>Zn(2+)</name>
        <dbReference type="ChEBI" id="CHEBI:29105"/>
    </ligand>
</feature>
<dbReference type="NCBIfam" id="NF005932">
    <property type="entry name" value="PRK07956.1"/>
    <property type="match status" value="1"/>
</dbReference>
<feature type="binding site" evidence="14">
    <location>
        <position position="465"/>
    </location>
    <ligand>
        <name>Zn(2+)</name>
        <dbReference type="ChEBI" id="CHEBI:29105"/>
    </ligand>
</feature>
<dbReference type="EMBL" id="JACIFD010000001">
    <property type="protein sequence ID" value="MBB4070817.1"/>
    <property type="molecule type" value="Genomic_DNA"/>
</dbReference>
<dbReference type="SUPFAM" id="SSF56091">
    <property type="entry name" value="DNA ligase/mRNA capping enzyme, catalytic domain"/>
    <property type="match status" value="1"/>
</dbReference>
<dbReference type="CDD" id="cd17748">
    <property type="entry name" value="BRCT_DNA_ligase_like"/>
    <property type="match status" value="1"/>
</dbReference>
<dbReference type="Gene3D" id="6.20.10.30">
    <property type="match status" value="1"/>
</dbReference>
<feature type="binding site" evidence="14">
    <location>
        <position position="440"/>
    </location>
    <ligand>
        <name>Zn(2+)</name>
        <dbReference type="ChEBI" id="CHEBI:29105"/>
    </ligand>
</feature>
<dbReference type="Pfam" id="PF00533">
    <property type="entry name" value="BRCT"/>
    <property type="match status" value="1"/>
</dbReference>
<feature type="binding site" evidence="14">
    <location>
        <position position="346"/>
    </location>
    <ligand>
        <name>NAD(+)</name>
        <dbReference type="ChEBI" id="CHEBI:57540"/>
    </ligand>
</feature>